<dbReference type="CDD" id="cd17932">
    <property type="entry name" value="DEXQc_UvrD"/>
    <property type="match status" value="1"/>
</dbReference>
<dbReference type="Gene3D" id="3.40.50.300">
    <property type="entry name" value="P-loop containing nucleotide triphosphate hydrolases"/>
    <property type="match status" value="4"/>
</dbReference>
<accession>A0A0R1SI92</accession>
<dbReference type="PATRIC" id="fig|1423815.3.peg.222"/>
<dbReference type="GO" id="GO:0043138">
    <property type="term" value="F:3'-5' DNA helicase activity"/>
    <property type="evidence" value="ECO:0007669"/>
    <property type="project" value="UniProtKB-UniRule"/>
</dbReference>
<dbReference type="EMBL" id="AZFA01000001">
    <property type="protein sequence ID" value="KRL68521.1"/>
    <property type="molecule type" value="Genomic_DNA"/>
</dbReference>
<name>A0A0R1SI92_9LACO</name>
<dbReference type="GO" id="GO:0005829">
    <property type="term" value="C:cytosol"/>
    <property type="evidence" value="ECO:0007669"/>
    <property type="project" value="TreeGrafter"/>
</dbReference>
<evidence type="ECO:0000313" key="17">
    <source>
        <dbReference type="EMBL" id="KRL68521.1"/>
    </source>
</evidence>
<gene>
    <name evidence="13" type="primary">addA</name>
    <name evidence="17" type="ORF">FC27_GL000220</name>
</gene>
<evidence type="ECO:0000256" key="6">
    <source>
        <dbReference type="ARBA" id="ARBA00022839"/>
    </source>
</evidence>
<dbReference type="AlphaFoldDB" id="A0A0R1SI92"/>
<proteinExistence type="inferred from homology"/>
<dbReference type="GO" id="GO:0000724">
    <property type="term" value="P:double-strand break repair via homologous recombination"/>
    <property type="evidence" value="ECO:0007669"/>
    <property type="project" value="UniProtKB-UniRule"/>
</dbReference>
<dbReference type="InterPro" id="IPR014152">
    <property type="entry name" value="AddA"/>
</dbReference>
<dbReference type="OrthoDB" id="9810135at2"/>
<evidence type="ECO:0000256" key="12">
    <source>
        <dbReference type="ARBA" id="ARBA00048988"/>
    </source>
</evidence>
<dbReference type="Proteomes" id="UP000051647">
    <property type="component" value="Unassembled WGS sequence"/>
</dbReference>
<evidence type="ECO:0000256" key="10">
    <source>
        <dbReference type="ARBA" id="ARBA00023235"/>
    </source>
</evidence>
<dbReference type="Pfam" id="PF00580">
    <property type="entry name" value="UvrD-helicase"/>
    <property type="match status" value="2"/>
</dbReference>
<dbReference type="Pfam" id="PF12705">
    <property type="entry name" value="PDDEXK_1"/>
    <property type="match status" value="1"/>
</dbReference>
<dbReference type="PANTHER" id="PTHR11070:SF48">
    <property type="entry name" value="ATP-DEPENDENT HELICASE_NUCLEASE SUBUNIT A"/>
    <property type="match status" value="1"/>
</dbReference>
<dbReference type="InterPro" id="IPR014017">
    <property type="entry name" value="DNA_helicase_UvrD-like_C"/>
</dbReference>
<keyword evidence="2 13" id="KW-0547">Nucleotide-binding</keyword>
<keyword evidence="3 13" id="KW-0227">DNA damage</keyword>
<evidence type="ECO:0000256" key="13">
    <source>
        <dbReference type="HAMAP-Rule" id="MF_01451"/>
    </source>
</evidence>
<dbReference type="GO" id="GO:0005524">
    <property type="term" value="F:ATP binding"/>
    <property type="evidence" value="ECO:0007669"/>
    <property type="project" value="UniProtKB-UniRule"/>
</dbReference>
<evidence type="ECO:0000256" key="1">
    <source>
        <dbReference type="ARBA" id="ARBA00022722"/>
    </source>
</evidence>
<reference evidence="17 18" key="1">
    <citation type="journal article" date="2015" name="Genome Announc.">
        <title>Expanding the biotechnology potential of lactobacilli through comparative genomics of 213 strains and associated genera.</title>
        <authorList>
            <person name="Sun Z."/>
            <person name="Harris H.M."/>
            <person name="McCann A."/>
            <person name="Guo C."/>
            <person name="Argimon S."/>
            <person name="Zhang W."/>
            <person name="Yang X."/>
            <person name="Jeffery I.B."/>
            <person name="Cooney J.C."/>
            <person name="Kagawa T.F."/>
            <person name="Liu W."/>
            <person name="Song Y."/>
            <person name="Salvetti E."/>
            <person name="Wrobel A."/>
            <person name="Rasinkangas P."/>
            <person name="Parkhill J."/>
            <person name="Rea M.C."/>
            <person name="O'Sullivan O."/>
            <person name="Ritari J."/>
            <person name="Douillard F.P."/>
            <person name="Paul Ross R."/>
            <person name="Yang R."/>
            <person name="Briner A.E."/>
            <person name="Felis G.E."/>
            <person name="de Vos W.M."/>
            <person name="Barrangou R."/>
            <person name="Klaenhammer T.R."/>
            <person name="Caufield P.W."/>
            <person name="Cui Y."/>
            <person name="Zhang H."/>
            <person name="O'Toole P.W."/>
        </authorList>
    </citation>
    <scope>NUCLEOTIDE SEQUENCE [LARGE SCALE GENOMIC DNA]</scope>
    <source>
        <strain evidence="17 18">DSM 14857</strain>
    </source>
</reference>
<evidence type="ECO:0000256" key="9">
    <source>
        <dbReference type="ARBA" id="ARBA00023204"/>
    </source>
</evidence>
<dbReference type="EC" id="5.6.2.4" evidence="13"/>
<dbReference type="PROSITE" id="PS51198">
    <property type="entry name" value="UVRD_HELICASE_ATP_BIND"/>
    <property type="match status" value="1"/>
</dbReference>
<feature type="binding site" evidence="14">
    <location>
        <begin position="23"/>
        <end position="30"/>
    </location>
    <ligand>
        <name>ATP</name>
        <dbReference type="ChEBI" id="CHEBI:30616"/>
    </ligand>
</feature>
<feature type="domain" description="UvrD-like helicase C-terminal" evidence="16">
    <location>
        <begin position="502"/>
        <end position="798"/>
    </location>
</feature>
<evidence type="ECO:0000256" key="11">
    <source>
        <dbReference type="ARBA" id="ARBA00034617"/>
    </source>
</evidence>
<keyword evidence="7 13" id="KW-0067">ATP-binding</keyword>
<dbReference type="InterPro" id="IPR038726">
    <property type="entry name" value="PDDEXK_AddAB-type"/>
</dbReference>
<comment type="caution">
    <text evidence="17">The sequence shown here is derived from an EMBL/GenBank/DDBJ whole genome shotgun (WGS) entry which is preliminary data.</text>
</comment>
<keyword evidence="6 13" id="KW-0269">Exonuclease</keyword>
<comment type="similarity">
    <text evidence="13">Belongs to the helicase family. AddA subfamily.</text>
</comment>
<dbReference type="GO" id="GO:0033202">
    <property type="term" value="C:DNA helicase complex"/>
    <property type="evidence" value="ECO:0007669"/>
    <property type="project" value="TreeGrafter"/>
</dbReference>
<dbReference type="GO" id="GO:0003690">
    <property type="term" value="F:double-stranded DNA binding"/>
    <property type="evidence" value="ECO:0007669"/>
    <property type="project" value="UniProtKB-UniRule"/>
</dbReference>
<evidence type="ECO:0000259" key="16">
    <source>
        <dbReference type="PROSITE" id="PS51217"/>
    </source>
</evidence>
<evidence type="ECO:0000256" key="4">
    <source>
        <dbReference type="ARBA" id="ARBA00022801"/>
    </source>
</evidence>
<dbReference type="EC" id="3.1.-.-" evidence="13"/>
<evidence type="ECO:0000313" key="18">
    <source>
        <dbReference type="Proteomes" id="UP000051647"/>
    </source>
</evidence>
<dbReference type="InterPro" id="IPR027417">
    <property type="entry name" value="P-loop_NTPase"/>
</dbReference>
<dbReference type="NCBIfam" id="TIGR02785">
    <property type="entry name" value="addA_Gpos"/>
    <property type="match status" value="1"/>
</dbReference>
<sequence>MPEWTENQKKAIFHHGHDILVSAAAGSGKTTILVERIIELLKNNENVDNLLVATFTDPAAAEMKERLIKRIKESVAQDELDPAQKQHMQSQIYKVAVSNISTLHAFCLSVIKKYYYVIDLDPSFRLLSDETERTLLEEQAFDNVRNKYYQKDDTDFIDLTENFSNDKSDDGLADTIYQLYNFAITNAQTDQWLDNLMKSYQVDQSITDSAFYQKKVKPQLLRDLDNIIDETNSLSDIAADDILSQNYVQPLKEGAKVLSNIKESIINGTAFDDIREELAKFKFPRAKAVDKKTKMLSDDDSISKSVASQKTDLKKQVDEQLYNSYFVQNESDTIETIKRSQVIVSKLVEVERAFIKEYDHLKNGNHALDFNDLEHLAVKILNSEVDGQKIALDYYQNRFHEIMIDEYQDVNTMQENIIQLLSNENNHLFMVGDIKQSIYGFRQAAPYIFTGKYQRFQKEDDPNELIQLSKNFRSSVGVDDFVNQIFKKILDRNVGDIDYDDSVKLIPGTNFPEEADTRNEIDILTDQKIVDDTQPAENIDLDESKNIDKRVSKIEFVADRIKQLMDDNYQVFDAKKNQFRDLKYSDIAILMRNKNSNTDLISYFSKAEIPVMVTDAQNYFQTTELQIVMSMLKIIDNPRQDVPLVAVLRSPIVGLNEEELAQIRLADRTQDYYAAILAYIKADNTDLATKLASFLERLEGYRDFANKNSLVKLIWKIYQETGILEYVSGMPGGKQRSANLHALYQRANSYEKNNFMGLHKFINFIQRMQDMDRDLSQPNSIETTDDTVKVMTIHASKGLEFPIVILLNIDDNFNNKDYTSDTLYDVHTGIGISVLNQVSRANVRTIQRSLISDQKQVAGVSEEMRLLYVALTRAKQKLVLVGFNKEPTKMLSNWEHVRTNQQGVINEGARINAHSYQNLIGMSIIPDPWTKNNKERDQFSNQKSQMDLNLINLNATEISGSKTKTQQAEEVPTSPIFRDTVDNILDFQYTHQDAVNTTAYQSVSEIKGLFSDPDDDEMARADIINDSGRYFSNQFKKPSFLVETKKVSATDIGSATHLVLQKVPIEQMPTEDIFTDLIKQLVESNVLKKEIAQKIDITSLINFYQSKLGKAIVENSTKVEREFPFSVLMPAEKLFNSTKDSSTSDDKILVHGIIDGVIELEKGIIVFDYKTDNVNSQNLQEKIKTYSGQLNLYAKAISLIKEKPVIGKYLYFLKVNQIEKLD</sequence>
<dbReference type="SUPFAM" id="SSF52540">
    <property type="entry name" value="P-loop containing nucleoside triphosphate hydrolases"/>
    <property type="match status" value="1"/>
</dbReference>
<dbReference type="PROSITE" id="PS51217">
    <property type="entry name" value="UVRD_HELICASE_CTER"/>
    <property type="match status" value="1"/>
</dbReference>
<dbReference type="SUPFAM" id="SSF52980">
    <property type="entry name" value="Restriction endonuclease-like"/>
    <property type="match status" value="1"/>
</dbReference>
<evidence type="ECO:0000256" key="7">
    <source>
        <dbReference type="ARBA" id="ARBA00022840"/>
    </source>
</evidence>
<comment type="cofactor">
    <cofactor evidence="13">
        <name>Mg(2+)</name>
        <dbReference type="ChEBI" id="CHEBI:18420"/>
    </cofactor>
</comment>
<feature type="domain" description="UvrD-like helicase ATP-binding" evidence="15">
    <location>
        <begin position="2"/>
        <end position="475"/>
    </location>
</feature>
<evidence type="ECO:0000256" key="2">
    <source>
        <dbReference type="ARBA" id="ARBA00022741"/>
    </source>
</evidence>
<keyword evidence="9 13" id="KW-0234">DNA repair</keyword>
<evidence type="ECO:0000256" key="14">
    <source>
        <dbReference type="PROSITE-ProRule" id="PRU00560"/>
    </source>
</evidence>
<dbReference type="GO" id="GO:0008408">
    <property type="term" value="F:3'-5' exonuclease activity"/>
    <property type="evidence" value="ECO:0007669"/>
    <property type="project" value="UniProtKB-UniRule"/>
</dbReference>
<protein>
    <recommendedName>
        <fullName evidence="13">ATP-dependent helicase/nuclease subunit A</fullName>
        <ecNumber evidence="13">3.1.-.-</ecNumber>
        <ecNumber evidence="13">5.6.2.4</ecNumber>
    </recommendedName>
    <alternativeName>
        <fullName evidence="13">ATP-dependent helicase/nuclease AddA</fullName>
    </alternativeName>
    <alternativeName>
        <fullName evidence="13">DNA 3'-5' helicase AddA</fullName>
    </alternativeName>
</protein>
<dbReference type="Gene3D" id="3.90.320.10">
    <property type="match status" value="1"/>
</dbReference>
<dbReference type="STRING" id="1423815.FC27_GL000220"/>
<evidence type="ECO:0000256" key="3">
    <source>
        <dbReference type="ARBA" id="ARBA00022763"/>
    </source>
</evidence>
<dbReference type="GO" id="GO:0016887">
    <property type="term" value="F:ATP hydrolysis activity"/>
    <property type="evidence" value="ECO:0007669"/>
    <property type="project" value="RHEA"/>
</dbReference>
<keyword evidence="10 13" id="KW-0413">Isomerase</keyword>
<dbReference type="InterPro" id="IPR000212">
    <property type="entry name" value="DNA_helicase_UvrD/REP"/>
</dbReference>
<organism evidence="17 18">
    <name type="scientific">Companilactobacillus versmoldensis DSM 14857 = KCTC 3814</name>
    <dbReference type="NCBI Taxonomy" id="1423815"/>
    <lineage>
        <taxon>Bacteria</taxon>
        <taxon>Bacillati</taxon>
        <taxon>Bacillota</taxon>
        <taxon>Bacilli</taxon>
        <taxon>Lactobacillales</taxon>
        <taxon>Lactobacillaceae</taxon>
        <taxon>Companilactobacillus</taxon>
    </lineage>
</organism>
<dbReference type="Pfam" id="PF13361">
    <property type="entry name" value="UvrD_C"/>
    <property type="match status" value="1"/>
</dbReference>
<keyword evidence="8 13" id="KW-0238">DNA-binding</keyword>
<comment type="catalytic activity">
    <reaction evidence="11 13">
        <text>Couples ATP hydrolysis with the unwinding of duplex DNA by translocating in the 3'-5' direction.</text>
        <dbReference type="EC" id="5.6.2.4"/>
    </reaction>
</comment>
<keyword evidence="1 13" id="KW-0540">Nuclease</keyword>
<dbReference type="RefSeq" id="WP_010623533.1">
    <property type="nucleotide sequence ID" value="NZ_AZFA01000001.1"/>
</dbReference>
<keyword evidence="5 13" id="KW-0347">Helicase</keyword>
<dbReference type="InterPro" id="IPR011604">
    <property type="entry name" value="PDDEXK-like_dom_sf"/>
</dbReference>
<dbReference type="InterPro" id="IPR014016">
    <property type="entry name" value="UvrD-like_ATP-bd"/>
</dbReference>
<dbReference type="Gene3D" id="1.10.274.50">
    <property type="match status" value="1"/>
</dbReference>
<keyword evidence="18" id="KW-1185">Reference proteome</keyword>
<dbReference type="PANTHER" id="PTHR11070">
    <property type="entry name" value="UVRD / RECB / PCRA DNA HELICASE FAMILY MEMBER"/>
    <property type="match status" value="1"/>
</dbReference>
<dbReference type="InterPro" id="IPR011335">
    <property type="entry name" value="Restrct_endonuc-II-like"/>
</dbReference>
<dbReference type="eggNOG" id="COG1074">
    <property type="taxonomic scope" value="Bacteria"/>
</dbReference>
<dbReference type="HAMAP" id="MF_01451">
    <property type="entry name" value="AddA"/>
    <property type="match status" value="1"/>
</dbReference>
<comment type="catalytic activity">
    <reaction evidence="12 13">
        <text>ATP + H2O = ADP + phosphate + H(+)</text>
        <dbReference type="Rhea" id="RHEA:13065"/>
        <dbReference type="ChEBI" id="CHEBI:15377"/>
        <dbReference type="ChEBI" id="CHEBI:15378"/>
        <dbReference type="ChEBI" id="CHEBI:30616"/>
        <dbReference type="ChEBI" id="CHEBI:43474"/>
        <dbReference type="ChEBI" id="CHEBI:456216"/>
        <dbReference type="EC" id="5.6.2.4"/>
    </reaction>
</comment>
<keyword evidence="4 13" id="KW-0378">Hydrolase</keyword>
<comment type="function">
    <text evidence="13">The heterodimer acts as both an ATP-dependent DNA helicase and an ATP-dependent, dual-direction single-stranded exonuclease. Recognizes the chi site generating a DNA molecule suitable for the initiation of homologous recombination. The AddA nuclease domain is required for chi fragment generation; this subunit has the helicase and 3' -&gt; 5' nuclease activities.</text>
</comment>
<evidence type="ECO:0000256" key="8">
    <source>
        <dbReference type="ARBA" id="ARBA00023125"/>
    </source>
</evidence>
<evidence type="ECO:0000259" key="15">
    <source>
        <dbReference type="PROSITE" id="PS51198"/>
    </source>
</evidence>
<evidence type="ECO:0000256" key="5">
    <source>
        <dbReference type="ARBA" id="ARBA00022806"/>
    </source>
</evidence>
<comment type="subunit">
    <text evidence="13">Heterodimer of AddA and AddB/RexB.</text>
</comment>